<dbReference type="InterPro" id="IPR003593">
    <property type="entry name" value="AAA+_ATPase"/>
</dbReference>
<comment type="caution">
    <text evidence="9">The sequence shown here is derived from an EMBL/GenBank/DDBJ whole genome shotgun (WGS) entry which is preliminary data.</text>
</comment>
<comment type="similarity">
    <text evidence="2">Belongs to the ABC transporter superfamily.</text>
</comment>
<dbReference type="Gene3D" id="3.40.50.300">
    <property type="entry name" value="P-loop containing nucleotide triphosphate hydrolases"/>
    <property type="match status" value="1"/>
</dbReference>
<dbReference type="PROSITE" id="PS00211">
    <property type="entry name" value="ABC_TRANSPORTER_1"/>
    <property type="match status" value="1"/>
</dbReference>
<keyword evidence="5" id="KW-0547">Nucleotide-binding</keyword>
<keyword evidence="7" id="KW-0472">Membrane</keyword>
<keyword evidence="6" id="KW-0067">ATP-binding</keyword>
<reference evidence="10" key="1">
    <citation type="journal article" date="2019" name="Int. J. Syst. Evol. Microbiol.">
        <title>The Global Catalogue of Microorganisms (GCM) 10K type strain sequencing project: providing services to taxonomists for standard genome sequencing and annotation.</title>
        <authorList>
            <consortium name="The Broad Institute Genomics Platform"/>
            <consortium name="The Broad Institute Genome Sequencing Center for Infectious Disease"/>
            <person name="Wu L."/>
            <person name="Ma J."/>
        </authorList>
    </citation>
    <scope>NUCLEOTIDE SEQUENCE [LARGE SCALE GENOMIC DNA]</scope>
    <source>
        <strain evidence="10">JCM 16021</strain>
    </source>
</reference>
<accession>A0ABP5KC72</accession>
<dbReference type="InterPro" id="IPR003439">
    <property type="entry name" value="ABC_transporter-like_ATP-bd"/>
</dbReference>
<evidence type="ECO:0000256" key="5">
    <source>
        <dbReference type="ARBA" id="ARBA00022741"/>
    </source>
</evidence>
<evidence type="ECO:0000259" key="8">
    <source>
        <dbReference type="PROSITE" id="PS50893"/>
    </source>
</evidence>
<dbReference type="PANTHER" id="PTHR43297">
    <property type="entry name" value="OLIGOPEPTIDE TRANSPORT ATP-BINDING PROTEIN APPD"/>
    <property type="match status" value="1"/>
</dbReference>
<gene>
    <name evidence="9" type="ORF">GCM10009843_32880</name>
</gene>
<dbReference type="PROSITE" id="PS50893">
    <property type="entry name" value="ABC_TRANSPORTER_2"/>
    <property type="match status" value="1"/>
</dbReference>
<evidence type="ECO:0000313" key="10">
    <source>
        <dbReference type="Proteomes" id="UP001500575"/>
    </source>
</evidence>
<dbReference type="Pfam" id="PF08352">
    <property type="entry name" value="oligo_HPY"/>
    <property type="match status" value="1"/>
</dbReference>
<dbReference type="SUPFAM" id="SSF52540">
    <property type="entry name" value="P-loop containing nucleoside triphosphate hydrolases"/>
    <property type="match status" value="1"/>
</dbReference>
<keyword evidence="4" id="KW-1003">Cell membrane</keyword>
<dbReference type="InterPro" id="IPR027417">
    <property type="entry name" value="P-loop_NTPase"/>
</dbReference>
<evidence type="ECO:0000256" key="1">
    <source>
        <dbReference type="ARBA" id="ARBA00004202"/>
    </source>
</evidence>
<dbReference type="InterPro" id="IPR017871">
    <property type="entry name" value="ABC_transporter-like_CS"/>
</dbReference>
<evidence type="ECO:0000256" key="7">
    <source>
        <dbReference type="ARBA" id="ARBA00023136"/>
    </source>
</evidence>
<keyword evidence="3" id="KW-0813">Transport</keyword>
<dbReference type="Proteomes" id="UP001500575">
    <property type="component" value="Unassembled WGS sequence"/>
</dbReference>
<evidence type="ECO:0000256" key="3">
    <source>
        <dbReference type="ARBA" id="ARBA00022448"/>
    </source>
</evidence>
<evidence type="ECO:0000256" key="6">
    <source>
        <dbReference type="ARBA" id="ARBA00022840"/>
    </source>
</evidence>
<feature type="domain" description="ABC transporter" evidence="8">
    <location>
        <begin position="8"/>
        <end position="258"/>
    </location>
</feature>
<evidence type="ECO:0000313" key="9">
    <source>
        <dbReference type="EMBL" id="GAA2130369.1"/>
    </source>
</evidence>
<evidence type="ECO:0000256" key="4">
    <source>
        <dbReference type="ARBA" id="ARBA00022475"/>
    </source>
</evidence>
<dbReference type="RefSeq" id="WP_344304893.1">
    <property type="nucleotide sequence ID" value="NZ_BAAAQQ010000013.1"/>
</dbReference>
<dbReference type="InterPro" id="IPR013563">
    <property type="entry name" value="Oligopep_ABC_C"/>
</dbReference>
<dbReference type="Pfam" id="PF00005">
    <property type="entry name" value="ABC_tran"/>
    <property type="match status" value="1"/>
</dbReference>
<dbReference type="CDD" id="cd03257">
    <property type="entry name" value="ABC_NikE_OppD_transporters"/>
    <property type="match status" value="1"/>
</dbReference>
<dbReference type="SMART" id="SM00382">
    <property type="entry name" value="AAA"/>
    <property type="match status" value="1"/>
</dbReference>
<organism evidence="9 10">
    <name type="scientific">Nocardioides bigeumensis</name>
    <dbReference type="NCBI Taxonomy" id="433657"/>
    <lineage>
        <taxon>Bacteria</taxon>
        <taxon>Bacillati</taxon>
        <taxon>Actinomycetota</taxon>
        <taxon>Actinomycetes</taxon>
        <taxon>Propionibacteriales</taxon>
        <taxon>Nocardioidaceae</taxon>
        <taxon>Nocardioides</taxon>
    </lineage>
</organism>
<proteinExistence type="inferred from homology"/>
<evidence type="ECO:0000256" key="2">
    <source>
        <dbReference type="ARBA" id="ARBA00005417"/>
    </source>
</evidence>
<dbReference type="PANTHER" id="PTHR43297:SF2">
    <property type="entry name" value="DIPEPTIDE TRANSPORT ATP-BINDING PROTEIN DPPD"/>
    <property type="match status" value="1"/>
</dbReference>
<dbReference type="NCBIfam" id="TIGR01727">
    <property type="entry name" value="oligo_HPY"/>
    <property type="match status" value="1"/>
</dbReference>
<name>A0ABP5KC72_9ACTN</name>
<dbReference type="EMBL" id="BAAAQQ010000013">
    <property type="protein sequence ID" value="GAA2130369.1"/>
    <property type="molecule type" value="Genomic_DNA"/>
</dbReference>
<dbReference type="InterPro" id="IPR050388">
    <property type="entry name" value="ABC_Ni/Peptide_Import"/>
</dbReference>
<comment type="subcellular location">
    <subcellularLocation>
        <location evidence="1">Cell membrane</location>
        <topology evidence="1">Peripheral membrane protein</topology>
    </subcellularLocation>
</comment>
<protein>
    <recommendedName>
        <fullName evidence="8">ABC transporter domain-containing protein</fullName>
    </recommendedName>
</protein>
<keyword evidence="10" id="KW-1185">Reference proteome</keyword>
<sequence>MSADAPLLVVDGLTVAYETERGTALTVDDLSFEVREGETLGIVGESGSGKSMTSLAILGLLPAAAKVTGSIRFRGRELVGLADHELRELRGNEIAMVFQDALAALNPVLTVGEQLAEAIRVHHPEQSAADLRSRAVELLELVGIPSPADRVGQYPHEFSGGMRQRAVIAMSVANEPALLIADEPTTALDVTVQAQVLQVLRDVQQRTGTTVMLITHDLGVVAGTADRVLVMYAGNRVEEGSVEQTFYEPAHPYTRGLLASLPRLDRRSRDQRLFQIGGQPPAADALPPGCRFAPRCPAYVEDPCSLTNPAARAVGSPGDQHEAACHRVDELRVATP</sequence>